<dbReference type="InterPro" id="IPR000045">
    <property type="entry name" value="Prepilin_IV_endopep_pep"/>
</dbReference>
<protein>
    <submittedName>
        <fullName evidence="4">Prepilin peptidase CpaA</fullName>
        <ecNumber evidence="4">3.4.23.43</ecNumber>
    </submittedName>
</protein>
<proteinExistence type="inferred from homology"/>
<keyword evidence="2" id="KW-0812">Transmembrane</keyword>
<keyword evidence="4" id="KW-0378">Hydrolase</keyword>
<comment type="similarity">
    <text evidence="1">Belongs to the peptidase A24 family.</text>
</comment>
<keyword evidence="2" id="KW-0472">Membrane</keyword>
<dbReference type="Gene3D" id="1.20.120.1220">
    <property type="match status" value="1"/>
</dbReference>
<feature type="transmembrane region" description="Helical" evidence="2">
    <location>
        <begin position="143"/>
        <end position="160"/>
    </location>
</feature>
<accession>A0ABT9SEC3</accession>
<keyword evidence="2" id="KW-1133">Transmembrane helix</keyword>
<dbReference type="GO" id="GO:0004190">
    <property type="term" value="F:aspartic-type endopeptidase activity"/>
    <property type="evidence" value="ECO:0007669"/>
    <property type="project" value="UniProtKB-EC"/>
</dbReference>
<dbReference type="Proteomes" id="UP001226867">
    <property type="component" value="Unassembled WGS sequence"/>
</dbReference>
<gene>
    <name evidence="4" type="ORF">J2W36_004993</name>
</gene>
<keyword evidence="5" id="KW-1185">Reference proteome</keyword>
<feature type="transmembrane region" description="Helical" evidence="2">
    <location>
        <begin position="48"/>
        <end position="69"/>
    </location>
</feature>
<comment type="caution">
    <text evidence="4">The sequence shown here is derived from an EMBL/GenBank/DDBJ whole genome shotgun (WGS) entry which is preliminary data.</text>
</comment>
<evidence type="ECO:0000259" key="3">
    <source>
        <dbReference type="Pfam" id="PF01478"/>
    </source>
</evidence>
<evidence type="ECO:0000313" key="5">
    <source>
        <dbReference type="Proteomes" id="UP001226867"/>
    </source>
</evidence>
<feature type="transmembrane region" description="Helical" evidence="2">
    <location>
        <begin position="25"/>
        <end position="41"/>
    </location>
</feature>
<evidence type="ECO:0000313" key="4">
    <source>
        <dbReference type="EMBL" id="MDP9902715.1"/>
    </source>
</evidence>
<dbReference type="InterPro" id="IPR050882">
    <property type="entry name" value="Prepilin_peptidase/N-MTase"/>
</dbReference>
<evidence type="ECO:0000256" key="1">
    <source>
        <dbReference type="ARBA" id="ARBA00005801"/>
    </source>
</evidence>
<dbReference type="PANTHER" id="PTHR30487:SF0">
    <property type="entry name" value="PREPILIN LEADER PEPTIDASE_N-METHYLTRANSFERASE-RELATED"/>
    <property type="match status" value="1"/>
</dbReference>
<dbReference type="Pfam" id="PF01478">
    <property type="entry name" value="Peptidase_A24"/>
    <property type="match status" value="1"/>
</dbReference>
<evidence type="ECO:0000256" key="2">
    <source>
        <dbReference type="SAM" id="Phobius"/>
    </source>
</evidence>
<reference evidence="4 5" key="1">
    <citation type="submission" date="2023-07" db="EMBL/GenBank/DDBJ databases">
        <title>Sorghum-associated microbial communities from plants grown in Nebraska, USA.</title>
        <authorList>
            <person name="Schachtman D."/>
        </authorList>
    </citation>
    <scope>NUCLEOTIDE SEQUENCE [LARGE SCALE GENOMIC DNA]</scope>
    <source>
        <strain evidence="4 5">DS1607</strain>
    </source>
</reference>
<organism evidence="4 5">
    <name type="scientific">Variovorax ginsengisoli</name>
    <dbReference type="NCBI Taxonomy" id="363844"/>
    <lineage>
        <taxon>Bacteria</taxon>
        <taxon>Pseudomonadati</taxon>
        <taxon>Pseudomonadota</taxon>
        <taxon>Betaproteobacteria</taxon>
        <taxon>Burkholderiales</taxon>
        <taxon>Comamonadaceae</taxon>
        <taxon>Variovorax</taxon>
    </lineage>
</organism>
<dbReference type="PANTHER" id="PTHR30487">
    <property type="entry name" value="TYPE 4 PREPILIN-LIKE PROTEINS LEADER PEPTIDE-PROCESSING ENZYME"/>
    <property type="match status" value="1"/>
</dbReference>
<feature type="domain" description="Prepilin type IV endopeptidase peptidase" evidence="3">
    <location>
        <begin position="5"/>
        <end position="106"/>
    </location>
</feature>
<name>A0ABT9SEC3_9BURK</name>
<dbReference type="EMBL" id="JAUSRO010000021">
    <property type="protein sequence ID" value="MDP9902715.1"/>
    <property type="molecule type" value="Genomic_DNA"/>
</dbReference>
<feature type="transmembrane region" description="Helical" evidence="2">
    <location>
        <begin position="89"/>
        <end position="112"/>
    </location>
</feature>
<dbReference type="EC" id="3.4.23.43" evidence="4"/>
<dbReference type="RefSeq" id="WP_307692452.1">
    <property type="nucleotide sequence ID" value="NZ_JAUSRO010000021.1"/>
</dbReference>
<sequence>MVGVWLIWLCATVYFDFKARRVPNWLVLSGLAFASIALSTGRQPFELLWTHALIASLAAFLFFLVFYAFKVMGAGDVKFAGVLALWVGLTPFTWIWLMASVLAGLHAALFLVSKRQPLPFVLMKLVHGPAINDPSKFVKSKQIPYAGYLALSAIAWLLLFKQTPGS</sequence>